<evidence type="ECO:0000256" key="1">
    <source>
        <dbReference type="SAM" id="MobiDB-lite"/>
    </source>
</evidence>
<comment type="caution">
    <text evidence="2">The sequence shown here is derived from an EMBL/GenBank/DDBJ whole genome shotgun (WGS) entry which is preliminary data.</text>
</comment>
<organism evidence="2 3">
    <name type="scientific">Carnegiea gigantea</name>
    <dbReference type="NCBI Taxonomy" id="171969"/>
    <lineage>
        <taxon>Eukaryota</taxon>
        <taxon>Viridiplantae</taxon>
        <taxon>Streptophyta</taxon>
        <taxon>Embryophyta</taxon>
        <taxon>Tracheophyta</taxon>
        <taxon>Spermatophyta</taxon>
        <taxon>Magnoliopsida</taxon>
        <taxon>eudicotyledons</taxon>
        <taxon>Gunneridae</taxon>
        <taxon>Pentapetalae</taxon>
        <taxon>Caryophyllales</taxon>
        <taxon>Cactineae</taxon>
        <taxon>Cactaceae</taxon>
        <taxon>Cactoideae</taxon>
        <taxon>Echinocereeae</taxon>
        <taxon>Carnegiea</taxon>
    </lineage>
</organism>
<dbReference type="Proteomes" id="UP001153076">
    <property type="component" value="Unassembled WGS sequence"/>
</dbReference>
<gene>
    <name evidence="2" type="ORF">Cgig2_011778</name>
</gene>
<dbReference type="AlphaFoldDB" id="A0A9Q1JIX5"/>
<sequence>MVFPRSLKTDEMTLYVLENFEWDQREVAFPHLPLLYDYKDLCPEFDLTTAEGVARDFLLPERPQVVFWAMLLNDAVKLGVLRRGMVEIMESTFVELWGNILRARCLVTDSDFFFMASPLVRPSSKAEVVVRLEGCRLGGSASEAMDISSGLWARYRTLSYAGMQKLPRSLHFDLAVAKEATYDPKMIQAVFYAMVVNEALELSVLSRDLAKHLKSALEGLRCSRSMPFYGSNTVNPRLGSGSASGQEENSVSSDAPPLSSYKK</sequence>
<evidence type="ECO:0000313" key="3">
    <source>
        <dbReference type="Proteomes" id="UP001153076"/>
    </source>
</evidence>
<keyword evidence="3" id="KW-1185">Reference proteome</keyword>
<feature type="compositionally biased region" description="Polar residues" evidence="1">
    <location>
        <begin position="237"/>
        <end position="253"/>
    </location>
</feature>
<reference evidence="2" key="1">
    <citation type="submission" date="2022-04" db="EMBL/GenBank/DDBJ databases">
        <title>Carnegiea gigantea Genome sequencing and assembly v2.</title>
        <authorList>
            <person name="Copetti D."/>
            <person name="Sanderson M.J."/>
            <person name="Burquez A."/>
            <person name="Wojciechowski M.F."/>
        </authorList>
    </citation>
    <scope>NUCLEOTIDE SEQUENCE</scope>
    <source>
        <strain evidence="2">SGP5-SGP5p</strain>
        <tissue evidence="2">Aerial part</tissue>
    </source>
</reference>
<protein>
    <submittedName>
        <fullName evidence="2">Uncharacterized protein</fullName>
    </submittedName>
</protein>
<proteinExistence type="predicted"/>
<accession>A0A9Q1JIX5</accession>
<evidence type="ECO:0000313" key="2">
    <source>
        <dbReference type="EMBL" id="KAJ8427202.1"/>
    </source>
</evidence>
<name>A0A9Q1JIX5_9CARY</name>
<feature type="region of interest" description="Disordered" evidence="1">
    <location>
        <begin position="237"/>
        <end position="263"/>
    </location>
</feature>
<dbReference type="EMBL" id="JAKOGI010001175">
    <property type="protein sequence ID" value="KAJ8427202.1"/>
    <property type="molecule type" value="Genomic_DNA"/>
</dbReference>